<keyword evidence="3" id="KW-1185">Reference proteome</keyword>
<evidence type="ECO:0000313" key="3">
    <source>
        <dbReference type="Proteomes" id="UP000287033"/>
    </source>
</evidence>
<comment type="caution">
    <text evidence="2">The sequence shown here is derived from an EMBL/GenBank/DDBJ whole genome shotgun (WGS) entry which is preliminary data.</text>
</comment>
<accession>A0A401TXJ9</accession>
<organism evidence="2 3">
    <name type="scientific">Chiloscyllium punctatum</name>
    <name type="common">Brownbanded bambooshark</name>
    <name type="synonym">Hemiscyllium punctatum</name>
    <dbReference type="NCBI Taxonomy" id="137246"/>
    <lineage>
        <taxon>Eukaryota</taxon>
        <taxon>Metazoa</taxon>
        <taxon>Chordata</taxon>
        <taxon>Craniata</taxon>
        <taxon>Vertebrata</taxon>
        <taxon>Chondrichthyes</taxon>
        <taxon>Elasmobranchii</taxon>
        <taxon>Galeomorphii</taxon>
        <taxon>Galeoidea</taxon>
        <taxon>Orectolobiformes</taxon>
        <taxon>Hemiscylliidae</taxon>
        <taxon>Chiloscyllium</taxon>
    </lineage>
</organism>
<proteinExistence type="predicted"/>
<evidence type="ECO:0000313" key="2">
    <source>
        <dbReference type="EMBL" id="GCC47381.1"/>
    </source>
</evidence>
<dbReference type="AlphaFoldDB" id="A0A401TXJ9"/>
<feature type="compositionally biased region" description="Basic residues" evidence="1">
    <location>
        <begin position="63"/>
        <end position="73"/>
    </location>
</feature>
<name>A0A401TXJ9_CHIPU</name>
<gene>
    <name evidence="2" type="ORF">chiPu_0031713</name>
</gene>
<evidence type="ECO:0000256" key="1">
    <source>
        <dbReference type="SAM" id="MobiDB-lite"/>
    </source>
</evidence>
<sequence length="89" mass="9421">MAELSADGPEARSREQPSLQRLSVWERGPEPTAPLTHTQSRSVSELGEAADSTPLPAQVSARARGRGRGRGRGRREARARGGTPGPALP</sequence>
<dbReference type="Proteomes" id="UP000287033">
    <property type="component" value="Unassembled WGS sequence"/>
</dbReference>
<protein>
    <submittedName>
        <fullName evidence="2">Uncharacterized protein</fullName>
    </submittedName>
</protein>
<dbReference type="EMBL" id="BEZZ01216674">
    <property type="protein sequence ID" value="GCC47381.1"/>
    <property type="molecule type" value="Genomic_DNA"/>
</dbReference>
<feature type="region of interest" description="Disordered" evidence="1">
    <location>
        <begin position="1"/>
        <end position="89"/>
    </location>
</feature>
<reference evidence="2 3" key="1">
    <citation type="journal article" date="2018" name="Nat. Ecol. Evol.">
        <title>Shark genomes provide insights into elasmobranch evolution and the origin of vertebrates.</title>
        <authorList>
            <person name="Hara Y"/>
            <person name="Yamaguchi K"/>
            <person name="Onimaru K"/>
            <person name="Kadota M"/>
            <person name="Koyanagi M"/>
            <person name="Keeley SD"/>
            <person name="Tatsumi K"/>
            <person name="Tanaka K"/>
            <person name="Motone F"/>
            <person name="Kageyama Y"/>
            <person name="Nozu R"/>
            <person name="Adachi N"/>
            <person name="Nishimura O"/>
            <person name="Nakagawa R"/>
            <person name="Tanegashima C"/>
            <person name="Kiyatake I"/>
            <person name="Matsumoto R"/>
            <person name="Murakumo K"/>
            <person name="Nishida K"/>
            <person name="Terakita A"/>
            <person name="Kuratani S"/>
            <person name="Sato K"/>
            <person name="Hyodo S Kuraku.S."/>
        </authorList>
    </citation>
    <scope>NUCLEOTIDE SEQUENCE [LARGE SCALE GENOMIC DNA]</scope>
</reference>